<dbReference type="InterPro" id="IPR053843">
    <property type="entry name" value="DnaD_N"/>
</dbReference>
<dbReference type="AlphaFoldDB" id="A0A540V6F5"/>
<proteinExistence type="inferred from homology"/>
<evidence type="ECO:0000256" key="1">
    <source>
        <dbReference type="ARBA" id="ARBA00093462"/>
    </source>
</evidence>
<dbReference type="Pfam" id="PF07261">
    <property type="entry name" value="DnaB_2"/>
    <property type="match status" value="1"/>
</dbReference>
<dbReference type="NCBIfam" id="TIGR01446">
    <property type="entry name" value="DnaD_dom"/>
    <property type="match status" value="1"/>
</dbReference>
<evidence type="ECO:0000259" key="2">
    <source>
        <dbReference type="Pfam" id="PF07261"/>
    </source>
</evidence>
<evidence type="ECO:0000259" key="3">
    <source>
        <dbReference type="Pfam" id="PF21984"/>
    </source>
</evidence>
<feature type="domain" description="DnaD N-terminal" evidence="3">
    <location>
        <begin position="19"/>
        <end position="115"/>
    </location>
</feature>
<protein>
    <submittedName>
        <fullName evidence="4">DnaD domain-containing protein</fullName>
    </submittedName>
</protein>
<dbReference type="InterPro" id="IPR006343">
    <property type="entry name" value="DnaB/C_C"/>
</dbReference>
<comment type="caution">
    <text evidence="4">The sequence shown here is derived from an EMBL/GenBank/DDBJ whole genome shotgun (WGS) entry which is preliminary data.</text>
</comment>
<dbReference type="InterPro" id="IPR053162">
    <property type="entry name" value="DnaD"/>
</dbReference>
<dbReference type="EMBL" id="VIGD01000001">
    <property type="protein sequence ID" value="TQE92349.1"/>
    <property type="molecule type" value="Genomic_DNA"/>
</dbReference>
<dbReference type="Gene3D" id="1.10.10.10">
    <property type="entry name" value="Winged helix-like DNA-binding domain superfamily/Winged helix DNA-binding domain"/>
    <property type="match status" value="1"/>
</dbReference>
<accession>A0A540V6F5</accession>
<organism evidence="4 5">
    <name type="scientific">Ureibacillus terrenus</name>
    <dbReference type="NCBI Taxonomy" id="118246"/>
    <lineage>
        <taxon>Bacteria</taxon>
        <taxon>Bacillati</taxon>
        <taxon>Bacillota</taxon>
        <taxon>Bacilli</taxon>
        <taxon>Bacillales</taxon>
        <taxon>Caryophanaceae</taxon>
        <taxon>Ureibacillus</taxon>
    </lineage>
</organism>
<keyword evidence="5" id="KW-1185">Reference proteome</keyword>
<gene>
    <name evidence="4" type="ORF">FKZ59_01175</name>
</gene>
<dbReference type="InterPro" id="IPR036390">
    <property type="entry name" value="WH_DNA-bd_sf"/>
</dbReference>
<reference evidence="4 5" key="1">
    <citation type="submission" date="2019-06" db="EMBL/GenBank/DDBJ databases">
        <title>Genome sequence of Ureibacillus terrenus.</title>
        <authorList>
            <person name="Maclea K.S."/>
            <person name="Simoes M."/>
        </authorList>
    </citation>
    <scope>NUCLEOTIDE SEQUENCE [LARGE SCALE GENOMIC DNA]</scope>
    <source>
        <strain evidence="4 5">ATCC BAA-384</strain>
    </source>
</reference>
<comment type="similarity">
    <text evidence="1">Belongs to the DnaB/DnaD family.</text>
</comment>
<evidence type="ECO:0000313" key="5">
    <source>
        <dbReference type="Proteomes" id="UP000315753"/>
    </source>
</evidence>
<dbReference type="InterPro" id="IPR034829">
    <property type="entry name" value="DnaD-like_sf"/>
</dbReference>
<dbReference type="RefSeq" id="WP_141600901.1">
    <property type="nucleotide sequence ID" value="NZ_JARMSB010000004.1"/>
</dbReference>
<dbReference type="Pfam" id="PF21984">
    <property type="entry name" value="DnaD_N"/>
    <property type="match status" value="1"/>
</dbReference>
<dbReference type="PANTHER" id="PTHR37293">
    <property type="entry name" value="PHAGE REPLICATION PROTEIN-RELATED"/>
    <property type="match status" value="1"/>
</dbReference>
<feature type="domain" description="DnaB/C C-terminal" evidence="2">
    <location>
        <begin position="132"/>
        <end position="204"/>
    </location>
</feature>
<dbReference type="OrthoDB" id="9770238at2"/>
<dbReference type="Gene3D" id="1.10.10.630">
    <property type="entry name" value="DnaD domain-like"/>
    <property type="match status" value="1"/>
</dbReference>
<dbReference type="InterPro" id="IPR036388">
    <property type="entry name" value="WH-like_DNA-bd_sf"/>
</dbReference>
<sequence length="239" mass="28632">MKDQHSRLRMWIEQKLVNIPELFFRHYKQLGIADDEAMLLLHLMAFHSENIDFPTPGALAERMHLTEREITEKLQRLLQKGVIEITQGIDANGKIFEKYSMFPLWERMLDFIGKRSMDQEEQQRKNEEGEIFTLFEQEFGRLLSPIEIETISSWLDQDHHSPKIIREALKEAVLAGKLSFRYIDRILFEWKKKNIRTIQQVEKQREQFAKHHNPSALPKQNATETRKKVPFYNWLEERE</sequence>
<dbReference type="SUPFAM" id="SSF46785">
    <property type="entry name" value="Winged helix' DNA-binding domain"/>
    <property type="match status" value="1"/>
</dbReference>
<dbReference type="Proteomes" id="UP000315753">
    <property type="component" value="Unassembled WGS sequence"/>
</dbReference>
<evidence type="ECO:0000313" key="4">
    <source>
        <dbReference type="EMBL" id="TQE92349.1"/>
    </source>
</evidence>
<name>A0A540V6F5_9BACL</name>
<dbReference type="SUPFAM" id="SSF158499">
    <property type="entry name" value="DnaD domain-like"/>
    <property type="match status" value="1"/>
</dbReference>
<dbReference type="PANTHER" id="PTHR37293:SF6">
    <property type="entry name" value="DNA REPLICATION PROTEIN DNAD"/>
    <property type="match status" value="1"/>
</dbReference>